<protein>
    <submittedName>
        <fullName evidence="1">Uncharacterized protein</fullName>
    </submittedName>
</protein>
<name>A0A822ZBF8_NELNU</name>
<reference evidence="1 2" key="1">
    <citation type="journal article" date="2020" name="Mol. Biol. Evol.">
        <title>Distinct Expression and Methylation Patterns for Genes with Different Fates following a Single Whole-Genome Duplication in Flowering Plants.</title>
        <authorList>
            <person name="Shi T."/>
            <person name="Rahmani R.S."/>
            <person name="Gugger P.F."/>
            <person name="Wang M."/>
            <person name="Li H."/>
            <person name="Zhang Y."/>
            <person name="Li Z."/>
            <person name="Wang Q."/>
            <person name="Van de Peer Y."/>
            <person name="Marchal K."/>
            <person name="Chen J."/>
        </authorList>
    </citation>
    <scope>NUCLEOTIDE SEQUENCE [LARGE SCALE GENOMIC DNA]</scope>
    <source>
        <tissue evidence="1">Leaf</tissue>
    </source>
</reference>
<comment type="caution">
    <text evidence="1">The sequence shown here is derived from an EMBL/GenBank/DDBJ whole genome shotgun (WGS) entry which is preliminary data.</text>
</comment>
<organism evidence="1 2">
    <name type="scientific">Nelumbo nucifera</name>
    <name type="common">Sacred lotus</name>
    <dbReference type="NCBI Taxonomy" id="4432"/>
    <lineage>
        <taxon>Eukaryota</taxon>
        <taxon>Viridiplantae</taxon>
        <taxon>Streptophyta</taxon>
        <taxon>Embryophyta</taxon>
        <taxon>Tracheophyta</taxon>
        <taxon>Spermatophyta</taxon>
        <taxon>Magnoliopsida</taxon>
        <taxon>Proteales</taxon>
        <taxon>Nelumbonaceae</taxon>
        <taxon>Nelumbo</taxon>
    </lineage>
</organism>
<sequence>MHLSLLSSRASSLSVECVCRADGGPHFGRQTDKASVRPSAHRRLQSSTLYQLLHLTSSK</sequence>
<evidence type="ECO:0000313" key="1">
    <source>
        <dbReference type="EMBL" id="DAD41883.1"/>
    </source>
</evidence>
<evidence type="ECO:0000313" key="2">
    <source>
        <dbReference type="Proteomes" id="UP000607653"/>
    </source>
</evidence>
<dbReference type="AlphaFoldDB" id="A0A822ZBF8"/>
<proteinExistence type="predicted"/>
<dbReference type="Proteomes" id="UP000607653">
    <property type="component" value="Unassembled WGS sequence"/>
</dbReference>
<keyword evidence="2" id="KW-1185">Reference proteome</keyword>
<dbReference type="EMBL" id="DUZY01000005">
    <property type="protein sequence ID" value="DAD41883.1"/>
    <property type="molecule type" value="Genomic_DNA"/>
</dbReference>
<gene>
    <name evidence="1" type="ORF">HUJ06_016206</name>
</gene>
<accession>A0A822ZBF8</accession>